<evidence type="ECO:0000313" key="2">
    <source>
        <dbReference type="EMBL" id="MBW4559738.1"/>
    </source>
</evidence>
<sequence>MAKKSKGNESEPLSNLDNENSNMKWPPNALFPLNLPSEKRNVKQEVIKDINSSENYLINTGFSSLGNIIDIFNADVDISTINSVRILLGSEPDSRPRKFWKRVDLQKEIKDYWLERGYSLLKGGNIIKTIEYIRTGKLHFKISDNFHAKLYIGESHAISGSSNFSKNGLSQQLEANARVHKNSIILFEKQQYEGMEQIAENYYKLGQDYKDEIIDLLEKLMSITSWEEALARAIAEILECNWFKEFPQLYEKLNNISLWPAQRYGLGQALYILQTQGCVLIADPTGSGKTKLISTLQLLLFYWLWESDRINKSYILTICPPIVQNNWHQESVDIGFAQSSQVSMGLLSHSHKCRHRNILKKNSNS</sequence>
<protein>
    <submittedName>
        <fullName evidence="2">Uncharacterized protein</fullName>
    </submittedName>
</protein>
<dbReference type="Gene3D" id="3.40.50.300">
    <property type="entry name" value="P-loop containing nucleotide triphosphate hydrolases"/>
    <property type="match status" value="1"/>
</dbReference>
<feature type="region of interest" description="Disordered" evidence="1">
    <location>
        <begin position="1"/>
        <end position="25"/>
    </location>
</feature>
<reference evidence="2" key="2">
    <citation type="journal article" date="2022" name="Microbiol. Resour. Announc.">
        <title>Metagenome Sequencing to Explore Phylogenomics of Terrestrial Cyanobacteria.</title>
        <authorList>
            <person name="Ward R.D."/>
            <person name="Stajich J.E."/>
            <person name="Johansen J.R."/>
            <person name="Huntemann M."/>
            <person name="Clum A."/>
            <person name="Foster B."/>
            <person name="Foster B."/>
            <person name="Roux S."/>
            <person name="Palaniappan K."/>
            <person name="Varghese N."/>
            <person name="Mukherjee S."/>
            <person name="Reddy T.B.K."/>
            <person name="Daum C."/>
            <person name="Copeland A."/>
            <person name="Chen I.A."/>
            <person name="Ivanova N.N."/>
            <person name="Kyrpides N.C."/>
            <person name="Shapiro N."/>
            <person name="Eloe-Fadrosh E.A."/>
            <person name="Pietrasiak N."/>
        </authorList>
    </citation>
    <scope>NUCLEOTIDE SEQUENCE</scope>
    <source>
        <strain evidence="2">JT2-VF2</strain>
    </source>
</reference>
<dbReference type="Proteomes" id="UP000715781">
    <property type="component" value="Unassembled WGS sequence"/>
</dbReference>
<dbReference type="InterPro" id="IPR027417">
    <property type="entry name" value="P-loop_NTPase"/>
</dbReference>
<gene>
    <name evidence="2" type="ORF">KME32_01055</name>
</gene>
<reference evidence="2" key="1">
    <citation type="submission" date="2021-05" db="EMBL/GenBank/DDBJ databases">
        <authorList>
            <person name="Pietrasiak N."/>
            <person name="Ward R."/>
            <person name="Stajich J.E."/>
            <person name="Kurbessoian T."/>
        </authorList>
    </citation>
    <scope>NUCLEOTIDE SEQUENCE</scope>
    <source>
        <strain evidence="2">JT2-VF2</strain>
    </source>
</reference>
<comment type="caution">
    <text evidence="2">The sequence shown here is derived from an EMBL/GenBank/DDBJ whole genome shotgun (WGS) entry which is preliminary data.</text>
</comment>
<organism evidence="2 3">
    <name type="scientific">Mojavia pulchra JT2-VF2</name>
    <dbReference type="NCBI Taxonomy" id="287848"/>
    <lineage>
        <taxon>Bacteria</taxon>
        <taxon>Bacillati</taxon>
        <taxon>Cyanobacteriota</taxon>
        <taxon>Cyanophyceae</taxon>
        <taxon>Nostocales</taxon>
        <taxon>Nostocaceae</taxon>
    </lineage>
</organism>
<dbReference type="AlphaFoldDB" id="A0A951PVG2"/>
<evidence type="ECO:0000313" key="3">
    <source>
        <dbReference type="Proteomes" id="UP000715781"/>
    </source>
</evidence>
<name>A0A951PVG2_9NOST</name>
<proteinExistence type="predicted"/>
<feature type="compositionally biased region" description="Polar residues" evidence="1">
    <location>
        <begin position="11"/>
        <end position="23"/>
    </location>
</feature>
<evidence type="ECO:0000256" key="1">
    <source>
        <dbReference type="SAM" id="MobiDB-lite"/>
    </source>
</evidence>
<dbReference type="EMBL" id="JAHHHN010000001">
    <property type="protein sequence ID" value="MBW4559738.1"/>
    <property type="molecule type" value="Genomic_DNA"/>
</dbReference>
<dbReference type="Gene3D" id="3.30.870.10">
    <property type="entry name" value="Endonuclease Chain A"/>
    <property type="match status" value="1"/>
</dbReference>
<dbReference type="SUPFAM" id="SSF52540">
    <property type="entry name" value="P-loop containing nucleoside triphosphate hydrolases"/>
    <property type="match status" value="1"/>
</dbReference>
<accession>A0A951PVG2</accession>